<dbReference type="Proteomes" id="UP001430356">
    <property type="component" value="Unassembled WGS sequence"/>
</dbReference>
<dbReference type="GO" id="GO:0012505">
    <property type="term" value="C:endomembrane system"/>
    <property type="evidence" value="ECO:0007669"/>
    <property type="project" value="UniProtKB-SubCell"/>
</dbReference>
<keyword evidence="8" id="KW-1185">Reference proteome</keyword>
<dbReference type="PANTHER" id="PTHR10529">
    <property type="entry name" value="AP COMPLEX SUBUNIT MU"/>
    <property type="match status" value="1"/>
</dbReference>
<dbReference type="SUPFAM" id="SSF49447">
    <property type="entry name" value="Second domain of Mu2 adaptin subunit (ap50) of ap2 adaptor"/>
    <property type="match status" value="1"/>
</dbReference>
<comment type="subcellular location">
    <subcellularLocation>
        <location evidence="1">Endomembrane system</location>
    </subcellularLocation>
</comment>
<dbReference type="GO" id="GO:0006886">
    <property type="term" value="P:intracellular protein transport"/>
    <property type="evidence" value="ECO:0007669"/>
    <property type="project" value="UniProtKB-UniRule"/>
</dbReference>
<organism evidence="7 8">
    <name type="scientific">Novymonas esmeraldas</name>
    <dbReference type="NCBI Taxonomy" id="1808958"/>
    <lineage>
        <taxon>Eukaryota</taxon>
        <taxon>Discoba</taxon>
        <taxon>Euglenozoa</taxon>
        <taxon>Kinetoplastea</taxon>
        <taxon>Metakinetoplastina</taxon>
        <taxon>Trypanosomatida</taxon>
        <taxon>Trypanosomatidae</taxon>
        <taxon>Novymonas</taxon>
    </lineage>
</organism>
<dbReference type="SUPFAM" id="SSF64356">
    <property type="entry name" value="SNARE-like"/>
    <property type="match status" value="1"/>
</dbReference>
<sequence>MVHLSQLFVLAPRGDTLIFRSYRDDTPERTDEVFIRKFNFWDGQLSQAPRGDCPPFFTHAGVHYAFVKHRNLLIVCTTRANASPSALAEVLLRVVQLLKDHLGVVSEESVRKNLPLVYELLDEVVDVGVVQEAETDGLRPFIANSAVAVLPTETLLDRLRRADFGDNTKRSDEAAVSVLCVDTAEKNEIFVDLLERLTVVVNARGAVLRTAVDGALIVKSFLAGTPSITVGLSSEVMLRSELTAGQPAPPPGAIVLDGVSFHSSVDTSLFPRMRQVSLRPAIGELTVLRYRCVHPTGAAPPFRLAQSLELPSACRGVLLLRIHADYPADVTALAVRVCVPLPSTTVSAVADVRSEGTTHSYEWREVDRELCWHISKFSGRLEHTAYVRFTTTDAITPAVRREVGPVSVYFEIPQFTITGARVLSLHIDGRGTAPHPRKWIRCVTQAHAYTFRSH</sequence>
<accession>A0AAW0EVI1</accession>
<reference evidence="7 8" key="1">
    <citation type="journal article" date="2021" name="MBio">
        <title>A New Model Trypanosomatid, Novymonas esmeraldas: Genomic Perception of Its 'Candidatus Pandoraea novymonadis' Endosymbiont.</title>
        <authorList>
            <person name="Zakharova A."/>
            <person name="Saura A."/>
            <person name="Butenko A."/>
            <person name="Podesvova L."/>
            <person name="Warmusova S."/>
            <person name="Kostygov A.Y."/>
            <person name="Nenarokova A."/>
            <person name="Lukes J."/>
            <person name="Opperdoes F.R."/>
            <person name="Yurchenko V."/>
        </authorList>
    </citation>
    <scope>NUCLEOTIDE SEQUENCE [LARGE SCALE GENOMIC DNA]</scope>
    <source>
        <strain evidence="7 8">E262AT.01</strain>
    </source>
</reference>
<evidence type="ECO:0000313" key="7">
    <source>
        <dbReference type="EMBL" id="KAK7197566.1"/>
    </source>
</evidence>
<gene>
    <name evidence="7" type="ORF">NESM_000706800</name>
</gene>
<dbReference type="GO" id="GO:0016192">
    <property type="term" value="P:vesicle-mediated transport"/>
    <property type="evidence" value="ECO:0007669"/>
    <property type="project" value="InterPro"/>
</dbReference>
<comment type="caution">
    <text evidence="7">The sequence shown here is derived from an EMBL/GenBank/DDBJ whole genome shotgun (WGS) entry which is preliminary data.</text>
</comment>
<dbReference type="FunFam" id="3.30.450.60:FF:000002">
    <property type="entry name" value="AP-2 complex subunit mu, putative"/>
    <property type="match status" value="1"/>
</dbReference>
<dbReference type="Pfam" id="PF00928">
    <property type="entry name" value="Adap_comp_sub"/>
    <property type="match status" value="1"/>
</dbReference>
<evidence type="ECO:0000313" key="8">
    <source>
        <dbReference type="Proteomes" id="UP001430356"/>
    </source>
</evidence>
<dbReference type="InterPro" id="IPR036168">
    <property type="entry name" value="AP2_Mu_C_sf"/>
</dbReference>
<comment type="similarity">
    <text evidence="5">Belongs to the adaptor complexes medium subunit family.</text>
</comment>
<dbReference type="AlphaFoldDB" id="A0AAW0EVI1"/>
<dbReference type="PROSITE" id="PS51072">
    <property type="entry name" value="MHD"/>
    <property type="match status" value="1"/>
</dbReference>
<keyword evidence="2 5" id="KW-0813">Transport</keyword>
<dbReference type="InterPro" id="IPR001392">
    <property type="entry name" value="Clathrin_mu"/>
</dbReference>
<dbReference type="InterPro" id="IPR011012">
    <property type="entry name" value="Longin-like_dom_sf"/>
</dbReference>
<dbReference type="InterPro" id="IPR050431">
    <property type="entry name" value="Adaptor_comp_med_subunit"/>
</dbReference>
<dbReference type="EMBL" id="JAECZO010000110">
    <property type="protein sequence ID" value="KAK7197566.1"/>
    <property type="molecule type" value="Genomic_DNA"/>
</dbReference>
<dbReference type="PRINTS" id="PR00314">
    <property type="entry name" value="CLATHRINADPT"/>
</dbReference>
<keyword evidence="3 5" id="KW-0653">Protein transport</keyword>
<evidence type="ECO:0000259" key="6">
    <source>
        <dbReference type="PROSITE" id="PS51072"/>
    </source>
</evidence>
<name>A0AAW0EVI1_9TRYP</name>
<keyword evidence="4" id="KW-0472">Membrane</keyword>
<protein>
    <submittedName>
        <fullName evidence="7">Adaptor complexes medium subunit family</fullName>
    </submittedName>
</protein>
<evidence type="ECO:0000256" key="2">
    <source>
        <dbReference type="ARBA" id="ARBA00022448"/>
    </source>
</evidence>
<dbReference type="Gene3D" id="2.60.40.1170">
    <property type="entry name" value="Mu homology domain, subdomain B"/>
    <property type="match status" value="2"/>
</dbReference>
<dbReference type="InterPro" id="IPR028565">
    <property type="entry name" value="MHD"/>
</dbReference>
<proteinExistence type="inferred from homology"/>
<evidence type="ECO:0000256" key="1">
    <source>
        <dbReference type="ARBA" id="ARBA00004308"/>
    </source>
</evidence>
<dbReference type="PIRSF" id="PIRSF005992">
    <property type="entry name" value="Clathrin_mu"/>
    <property type="match status" value="1"/>
</dbReference>
<dbReference type="GO" id="GO:0030131">
    <property type="term" value="C:clathrin adaptor complex"/>
    <property type="evidence" value="ECO:0007669"/>
    <property type="project" value="UniProtKB-UniRule"/>
</dbReference>
<evidence type="ECO:0000256" key="5">
    <source>
        <dbReference type="PIRNR" id="PIRNR005992"/>
    </source>
</evidence>
<evidence type="ECO:0000256" key="4">
    <source>
        <dbReference type="ARBA" id="ARBA00023136"/>
    </source>
</evidence>
<evidence type="ECO:0000256" key="3">
    <source>
        <dbReference type="ARBA" id="ARBA00022927"/>
    </source>
</evidence>
<dbReference type="Gene3D" id="3.30.450.60">
    <property type="match status" value="1"/>
</dbReference>
<feature type="domain" description="MHD" evidence="6">
    <location>
        <begin position="186"/>
        <end position="452"/>
    </location>
</feature>